<evidence type="ECO:0000313" key="2">
    <source>
        <dbReference type="EMBL" id="GJS79263.1"/>
    </source>
</evidence>
<dbReference type="Pfam" id="PF24626">
    <property type="entry name" value="SH3_Tf2-1"/>
    <property type="match status" value="1"/>
</dbReference>
<keyword evidence="3" id="KW-1185">Reference proteome</keyword>
<dbReference type="EMBL" id="BQNB010010585">
    <property type="protein sequence ID" value="GJS79263.1"/>
    <property type="molecule type" value="Genomic_DNA"/>
</dbReference>
<reference evidence="2" key="1">
    <citation type="journal article" date="2022" name="Int. J. Mol. Sci.">
        <title>Draft Genome of Tanacetum Coccineum: Genomic Comparison of Closely Related Tanacetum-Family Plants.</title>
        <authorList>
            <person name="Yamashiro T."/>
            <person name="Shiraishi A."/>
            <person name="Nakayama K."/>
            <person name="Satake H."/>
        </authorList>
    </citation>
    <scope>NUCLEOTIDE SEQUENCE</scope>
</reference>
<dbReference type="InterPro" id="IPR056924">
    <property type="entry name" value="SH3_Tf2-1"/>
</dbReference>
<reference evidence="2" key="2">
    <citation type="submission" date="2022-01" db="EMBL/GenBank/DDBJ databases">
        <authorList>
            <person name="Yamashiro T."/>
            <person name="Shiraishi A."/>
            <person name="Satake H."/>
            <person name="Nakayama K."/>
        </authorList>
    </citation>
    <scope>NUCLEOTIDE SEQUENCE</scope>
</reference>
<proteinExistence type="predicted"/>
<organism evidence="2 3">
    <name type="scientific">Tanacetum coccineum</name>
    <dbReference type="NCBI Taxonomy" id="301880"/>
    <lineage>
        <taxon>Eukaryota</taxon>
        <taxon>Viridiplantae</taxon>
        <taxon>Streptophyta</taxon>
        <taxon>Embryophyta</taxon>
        <taxon>Tracheophyta</taxon>
        <taxon>Spermatophyta</taxon>
        <taxon>Magnoliopsida</taxon>
        <taxon>eudicotyledons</taxon>
        <taxon>Gunneridae</taxon>
        <taxon>Pentapetalae</taxon>
        <taxon>asterids</taxon>
        <taxon>campanulids</taxon>
        <taxon>Asterales</taxon>
        <taxon>Asteraceae</taxon>
        <taxon>Asteroideae</taxon>
        <taxon>Anthemideae</taxon>
        <taxon>Anthemidinae</taxon>
        <taxon>Tanacetum</taxon>
    </lineage>
</organism>
<evidence type="ECO:0000259" key="1">
    <source>
        <dbReference type="Pfam" id="PF24626"/>
    </source>
</evidence>
<dbReference type="PANTHER" id="PTHR46148:SF57">
    <property type="entry name" value="OS12G0499874 PROTEIN"/>
    <property type="match status" value="1"/>
</dbReference>
<dbReference type="PANTHER" id="PTHR46148">
    <property type="entry name" value="CHROMO DOMAIN-CONTAINING PROTEIN"/>
    <property type="match status" value="1"/>
</dbReference>
<dbReference type="Proteomes" id="UP001151760">
    <property type="component" value="Unassembled WGS sequence"/>
</dbReference>
<accession>A0ABQ4YR76</accession>
<protein>
    <recommendedName>
        <fullName evidence="1">Tf2-1-like SH3-like domain-containing protein</fullName>
    </recommendedName>
</protein>
<sequence length="276" mass="31934">MVGDSQLTSPEYIRDTTEKIVQIKNHLLTTHSRQKSYVDKRVKPLEFEVSDMVLLKILAIVGPVAYTLEWPEELKGIHSTFHVSNQKKCLAEGDVVVPLDEIQLDDKLHVIEEPVEVVDREETRLKDVASFLAAAAEEKQKRGHVLSYLTMGWSKKMGKQLEGHIYYEKANRAKSKEYQGLAGNFRLLVFDIINWYQSPWLTEMQMQKKKYDRVKQWMLILVVTDSMVRESKKHDTNSRSGNDTHAEDAYIKPVNYKELMAEVQMTAEYNVFPNGQ</sequence>
<gene>
    <name evidence="2" type="ORF">Tco_0729144</name>
</gene>
<name>A0ABQ4YR76_9ASTR</name>
<comment type="caution">
    <text evidence="2">The sequence shown here is derived from an EMBL/GenBank/DDBJ whole genome shotgun (WGS) entry which is preliminary data.</text>
</comment>
<evidence type="ECO:0000313" key="3">
    <source>
        <dbReference type="Proteomes" id="UP001151760"/>
    </source>
</evidence>
<feature type="domain" description="Tf2-1-like SH3-like" evidence="1">
    <location>
        <begin position="56"/>
        <end position="89"/>
    </location>
</feature>